<dbReference type="OrthoDB" id="5230585at2759"/>
<sequence length="212" mass="23378">MREKWDASATCDGFKSQLCQLLSSDGKSTKVTKIVCFGLGDMNRKPPFRWTAQTDERPENEQETETSILEGAFIHHAIALTITDVARAISRSDSKGPGVRLLTQDPAYVRETESILHDTGLFEVVGTYGAGGFAELDDESVVFSPFVNAPVRQITADIARPVAVICIDGIETLNRKGLDVEIGGVCILHFKRMHKRVVDEEKILQLDMTAPE</sequence>
<name>A0A9Q0ALB1_9PEZI</name>
<accession>A0A9Q0ALB1</accession>
<dbReference type="Proteomes" id="UP000829685">
    <property type="component" value="Unassembled WGS sequence"/>
</dbReference>
<gene>
    <name evidence="1" type="ORF">JX265_007062</name>
</gene>
<reference evidence="1" key="1">
    <citation type="submission" date="2021-03" db="EMBL/GenBank/DDBJ databases">
        <title>Revisited historic fungal species revealed as producer of novel bioactive compounds through whole genome sequencing and comparative genomics.</title>
        <authorList>
            <person name="Vignolle G.A."/>
            <person name="Hochenegger N."/>
            <person name="Mach R.L."/>
            <person name="Mach-Aigner A.R."/>
            <person name="Javad Rahimi M."/>
            <person name="Salim K.A."/>
            <person name="Chan C.M."/>
            <person name="Lim L.B.L."/>
            <person name="Cai F."/>
            <person name="Druzhinina I.S."/>
            <person name="U'Ren J.M."/>
            <person name="Derntl C."/>
        </authorList>
    </citation>
    <scope>NUCLEOTIDE SEQUENCE</scope>
    <source>
        <strain evidence="1">TUCIM 5799</strain>
    </source>
</reference>
<organism evidence="1 2">
    <name type="scientific">Neoarthrinium moseri</name>
    <dbReference type="NCBI Taxonomy" id="1658444"/>
    <lineage>
        <taxon>Eukaryota</taxon>
        <taxon>Fungi</taxon>
        <taxon>Dikarya</taxon>
        <taxon>Ascomycota</taxon>
        <taxon>Pezizomycotina</taxon>
        <taxon>Sordariomycetes</taxon>
        <taxon>Xylariomycetidae</taxon>
        <taxon>Amphisphaeriales</taxon>
        <taxon>Apiosporaceae</taxon>
        <taxon>Neoarthrinium</taxon>
    </lineage>
</organism>
<dbReference type="PANTHER" id="PTHR42080:SF1">
    <property type="entry name" value="SRR1-LIKE DOMAIN-CONTAINING PROTEIN"/>
    <property type="match status" value="1"/>
</dbReference>
<keyword evidence="2" id="KW-1185">Reference proteome</keyword>
<protein>
    <recommendedName>
        <fullName evidence="3">SRR1-like domain-containing protein</fullName>
    </recommendedName>
</protein>
<dbReference type="AlphaFoldDB" id="A0A9Q0ALB1"/>
<dbReference type="PANTHER" id="PTHR42080">
    <property type="entry name" value="SRR1 DOMAIN-CONTAINING PROTEIN"/>
    <property type="match status" value="1"/>
</dbReference>
<evidence type="ECO:0008006" key="3">
    <source>
        <dbReference type="Google" id="ProtNLM"/>
    </source>
</evidence>
<evidence type="ECO:0000313" key="2">
    <source>
        <dbReference type="Proteomes" id="UP000829685"/>
    </source>
</evidence>
<evidence type="ECO:0000313" key="1">
    <source>
        <dbReference type="EMBL" id="KAI1868239.1"/>
    </source>
</evidence>
<proteinExistence type="predicted"/>
<dbReference type="EMBL" id="JAFIMR010000017">
    <property type="protein sequence ID" value="KAI1868239.1"/>
    <property type="molecule type" value="Genomic_DNA"/>
</dbReference>
<comment type="caution">
    <text evidence="1">The sequence shown here is derived from an EMBL/GenBank/DDBJ whole genome shotgun (WGS) entry which is preliminary data.</text>
</comment>